<dbReference type="Proteomes" id="UP000255417">
    <property type="component" value="Unassembled WGS sequence"/>
</dbReference>
<reference evidence="1 2" key="1">
    <citation type="submission" date="2018-06" db="EMBL/GenBank/DDBJ databases">
        <authorList>
            <consortium name="Pathogen Informatics"/>
            <person name="Doyle S."/>
        </authorList>
    </citation>
    <scope>NUCLEOTIDE SEQUENCE [LARGE SCALE GENOMIC DNA]</scope>
    <source>
        <strain evidence="1 2">NCTC12872</strain>
    </source>
</reference>
<dbReference type="EMBL" id="UGTA01000001">
    <property type="protein sequence ID" value="SUB58958.1"/>
    <property type="molecule type" value="Genomic_DNA"/>
</dbReference>
<evidence type="ECO:0008006" key="3">
    <source>
        <dbReference type="Google" id="ProtNLM"/>
    </source>
</evidence>
<dbReference type="AlphaFoldDB" id="A0A379CA00"/>
<evidence type="ECO:0000313" key="2">
    <source>
        <dbReference type="Proteomes" id="UP000255417"/>
    </source>
</evidence>
<sequence>MKKLLAVSIVALGLTGCSIGAYKEELLSSKPIFDIVSHKTVEQYVACVKPTWISAPRYTEETLPNGLRLIVMQNTEKVRHLLDIVEESKGSRIKFYDASAGGTFMLGGVMFPAEQCAKY</sequence>
<dbReference type="PROSITE" id="PS51257">
    <property type="entry name" value="PROKAR_LIPOPROTEIN"/>
    <property type="match status" value="1"/>
</dbReference>
<accession>A0A379CA00</accession>
<protein>
    <recommendedName>
        <fullName evidence="3">Lipoprotein</fullName>
    </recommendedName>
</protein>
<keyword evidence="2" id="KW-1185">Reference proteome</keyword>
<evidence type="ECO:0000313" key="1">
    <source>
        <dbReference type="EMBL" id="SUB58958.1"/>
    </source>
</evidence>
<dbReference type="OrthoDB" id="6595001at2"/>
<proteinExistence type="predicted"/>
<organism evidence="1 2">
    <name type="scientific">Phocoenobacter uteri</name>
    <dbReference type="NCBI Taxonomy" id="146806"/>
    <lineage>
        <taxon>Bacteria</taxon>
        <taxon>Pseudomonadati</taxon>
        <taxon>Pseudomonadota</taxon>
        <taxon>Gammaproteobacteria</taxon>
        <taxon>Pasteurellales</taxon>
        <taxon>Pasteurellaceae</taxon>
        <taxon>Phocoenobacter</taxon>
    </lineage>
</organism>
<gene>
    <name evidence="1" type="ORF">NCTC12872_00928</name>
</gene>
<name>A0A379CA00_9PAST</name>
<dbReference type="RefSeq" id="WP_115315460.1">
    <property type="nucleotide sequence ID" value="NZ_LWIF01000001.1"/>
</dbReference>